<feature type="compositionally biased region" description="Basic and acidic residues" evidence="1">
    <location>
        <begin position="105"/>
        <end position="123"/>
    </location>
</feature>
<dbReference type="HOGENOM" id="CLU_1518182_0_0_1"/>
<evidence type="ECO:0000313" key="3">
    <source>
        <dbReference type="Proteomes" id="UP000006753"/>
    </source>
</evidence>
<evidence type="ECO:0000313" key="2">
    <source>
        <dbReference type="EMBL" id="EKD20322.1"/>
    </source>
</evidence>
<evidence type="ECO:0000256" key="1">
    <source>
        <dbReference type="SAM" id="MobiDB-lite"/>
    </source>
</evidence>
<name>K1X5D6_MARBU</name>
<organism evidence="2 3">
    <name type="scientific">Marssonina brunnea f. sp. multigermtubi (strain MB_m1)</name>
    <name type="common">Marssonina leaf spot fungus</name>
    <dbReference type="NCBI Taxonomy" id="1072389"/>
    <lineage>
        <taxon>Eukaryota</taxon>
        <taxon>Fungi</taxon>
        <taxon>Dikarya</taxon>
        <taxon>Ascomycota</taxon>
        <taxon>Pezizomycotina</taxon>
        <taxon>Leotiomycetes</taxon>
        <taxon>Helotiales</taxon>
        <taxon>Drepanopezizaceae</taxon>
        <taxon>Drepanopeziza</taxon>
    </lineage>
</organism>
<dbReference type="InParanoid" id="K1X5D6"/>
<feature type="region of interest" description="Disordered" evidence="1">
    <location>
        <begin position="88"/>
        <end position="132"/>
    </location>
</feature>
<sequence length="177" mass="19612">MCTQQITTHAPCGHHTRPKPRYCRYRFNIGHLISCIMVRSEAQCSKRKCPFQTGEGEGTKGVAEAQGAAGLRRTSSVLSELSLVEVEMQGESEWRKKLRGRVKKEKKEREKERDDEEGERKGEGEDEGAWLGLEAKKGRAVVGLEAAGRSAGKGETKGDGVVRLDLQVGEEAREKTE</sequence>
<dbReference type="Proteomes" id="UP000006753">
    <property type="component" value="Unassembled WGS sequence"/>
</dbReference>
<gene>
    <name evidence="2" type="ORF">MBM_01004</name>
</gene>
<feature type="region of interest" description="Disordered" evidence="1">
    <location>
        <begin position="146"/>
        <end position="177"/>
    </location>
</feature>
<feature type="compositionally biased region" description="Basic and acidic residues" evidence="1">
    <location>
        <begin position="152"/>
        <end position="162"/>
    </location>
</feature>
<protein>
    <submittedName>
        <fullName evidence="2">Uncharacterized protein</fullName>
    </submittedName>
</protein>
<reference evidence="2 3" key="1">
    <citation type="journal article" date="2012" name="BMC Genomics">
        <title>Sequencing the genome of Marssonina brunnea reveals fungus-poplar co-evolution.</title>
        <authorList>
            <person name="Zhu S."/>
            <person name="Cao Y.-Z."/>
            <person name="Jiang C."/>
            <person name="Tan B.-Y."/>
            <person name="Wang Z."/>
            <person name="Feng S."/>
            <person name="Zhang L."/>
            <person name="Su X.-H."/>
            <person name="Brejova B."/>
            <person name="Vinar T."/>
            <person name="Xu M."/>
            <person name="Wang M.-X."/>
            <person name="Zhang S.-G."/>
            <person name="Huang M.-R."/>
            <person name="Wu R."/>
            <person name="Zhou Y."/>
        </authorList>
    </citation>
    <scope>NUCLEOTIDE SEQUENCE [LARGE SCALE GENOMIC DNA]</scope>
    <source>
        <strain evidence="2 3">MB_m1</strain>
    </source>
</reference>
<keyword evidence="3" id="KW-1185">Reference proteome</keyword>
<accession>K1X5D6</accession>
<dbReference type="EMBL" id="JH921429">
    <property type="protein sequence ID" value="EKD20322.1"/>
    <property type="molecule type" value="Genomic_DNA"/>
</dbReference>
<dbReference type="AlphaFoldDB" id="K1X5D6"/>
<proteinExistence type="predicted"/>
<dbReference type="KEGG" id="mbe:MBM_01004"/>